<evidence type="ECO:0000313" key="2">
    <source>
        <dbReference type="EMBL" id="CAB4774014.1"/>
    </source>
</evidence>
<feature type="region of interest" description="Disordered" evidence="1">
    <location>
        <begin position="24"/>
        <end position="92"/>
    </location>
</feature>
<sequence>MPTPPSRTVARLFAAALVVAPAALGSASPSSATSPSTWPAAARPTPEPPVIADPVPELDPPITAVGTGSARSAGRPTAARADDPLRLHSRPGSPHTIYLDFDGSDLGSTKWAELPNTPESAVVPAFDTDGRPGLSIWEAGLVEGIWHHVAEDFAPFDVDVTTEEPPAAALSRSGAGDPTYGTTVVFAHDNWVRQWCRGCSGVAYVGVYSGAGTDPWRQALVFPDFMTKRVVQTYGVGDIARVIGTTASHEVGHQLGLHHDGLRASSPRGAMPYNPGRAPWGPIMGSTSQVLTRWAGPDAAYTDNPEDDLAVIGSQLGLVPDELPNLPLLPGVPLSGVISSAEDTDTYLVTPLTRSEVVVVPDEPFANLDVVLEVTDVLGRSSLVAPVTRLRAGRLSGLGATTSLLPGGVYQVTVRGGETPGVGRYGSLGRYTVQLR</sequence>
<protein>
    <submittedName>
        <fullName evidence="2">Unannotated protein</fullName>
    </submittedName>
</protein>
<name>A0A6J6VR51_9ZZZZ</name>
<dbReference type="SUPFAM" id="SSF55486">
    <property type="entry name" value="Metalloproteases ('zincins'), catalytic domain"/>
    <property type="match status" value="1"/>
</dbReference>
<dbReference type="EMBL" id="CAEZYQ010000057">
    <property type="protein sequence ID" value="CAB4774014.1"/>
    <property type="molecule type" value="Genomic_DNA"/>
</dbReference>
<feature type="compositionally biased region" description="Low complexity" evidence="1">
    <location>
        <begin position="24"/>
        <end position="44"/>
    </location>
</feature>
<evidence type="ECO:0000256" key="1">
    <source>
        <dbReference type="SAM" id="MobiDB-lite"/>
    </source>
</evidence>
<organism evidence="2">
    <name type="scientific">freshwater metagenome</name>
    <dbReference type="NCBI Taxonomy" id="449393"/>
    <lineage>
        <taxon>unclassified sequences</taxon>
        <taxon>metagenomes</taxon>
        <taxon>ecological metagenomes</taxon>
    </lineage>
</organism>
<dbReference type="Pfam" id="PF13582">
    <property type="entry name" value="Reprolysin_3"/>
    <property type="match status" value="1"/>
</dbReference>
<gene>
    <name evidence="2" type="ORF">UFOPK2761_03561</name>
</gene>
<reference evidence="2" key="1">
    <citation type="submission" date="2020-05" db="EMBL/GenBank/DDBJ databases">
        <authorList>
            <person name="Chiriac C."/>
            <person name="Salcher M."/>
            <person name="Ghai R."/>
            <person name="Kavagutti S V."/>
        </authorList>
    </citation>
    <scope>NUCLEOTIDE SEQUENCE</scope>
</reference>
<proteinExistence type="predicted"/>
<dbReference type="AlphaFoldDB" id="A0A6J6VR51"/>
<accession>A0A6J6VR51</accession>